<proteinExistence type="predicted"/>
<dbReference type="GO" id="GO:0016829">
    <property type="term" value="F:lyase activity"/>
    <property type="evidence" value="ECO:0007669"/>
    <property type="project" value="UniProtKB-KW"/>
</dbReference>
<keyword evidence="3" id="KW-1185">Reference proteome</keyword>
<gene>
    <name evidence="2" type="ORF">C8J28_112130</name>
</gene>
<sequence>MIDQCSLHVTDLERSRSFYDAALGRLGIPTGRPERSGVHWAREGGEAFSINAVRPGHNGRQVREAHLAFVARSRPAVDAFHAAALRAGGRNDREPGLRPEYHPNYYAALVLDPDGHRIEAVCHVPD</sequence>
<dbReference type="RefSeq" id="WP_011909975.1">
    <property type="nucleotide sequence ID" value="NZ_CP090021.1"/>
</dbReference>
<dbReference type="OrthoDB" id="9807407at2"/>
<dbReference type="InterPro" id="IPR037523">
    <property type="entry name" value="VOC_core"/>
</dbReference>
<dbReference type="EMBL" id="QAOT01000012">
    <property type="protein sequence ID" value="PTR16831.1"/>
    <property type="molecule type" value="Genomic_DNA"/>
</dbReference>
<dbReference type="CDD" id="cd07262">
    <property type="entry name" value="VOC_like"/>
    <property type="match status" value="1"/>
</dbReference>
<comment type="caution">
    <text evidence="2">The sequence shown here is derived from an EMBL/GenBank/DDBJ whole genome shotgun (WGS) entry which is preliminary data.</text>
</comment>
<reference evidence="2 3" key="1">
    <citation type="submission" date="2018-04" db="EMBL/GenBank/DDBJ databases">
        <title>Genomic Encyclopedia of Type Strains, Phase III (KMG-III): the genomes of soil and plant-associated and newly described type strains.</title>
        <authorList>
            <person name="Whitman W."/>
        </authorList>
    </citation>
    <scope>NUCLEOTIDE SEQUENCE [LARGE SCALE GENOMIC DNA]</scope>
    <source>
        <strain evidence="2 3">KA25</strain>
    </source>
</reference>
<dbReference type="Gene3D" id="3.10.180.10">
    <property type="entry name" value="2,3-Dihydroxybiphenyl 1,2-Dioxygenase, domain 1"/>
    <property type="match status" value="1"/>
</dbReference>
<organism evidence="2 3">
    <name type="scientific">Cereibacter azotoformans</name>
    <dbReference type="NCBI Taxonomy" id="43057"/>
    <lineage>
        <taxon>Bacteria</taxon>
        <taxon>Pseudomonadati</taxon>
        <taxon>Pseudomonadota</taxon>
        <taxon>Alphaproteobacteria</taxon>
        <taxon>Rhodobacterales</taxon>
        <taxon>Paracoccaceae</taxon>
        <taxon>Cereibacter</taxon>
    </lineage>
</organism>
<protein>
    <submittedName>
        <fullName evidence="2">Putative lactoylglutathione lyase</fullName>
    </submittedName>
</protein>
<name>A0A2T5K327_9RHOB</name>
<dbReference type="Proteomes" id="UP000244060">
    <property type="component" value="Unassembled WGS sequence"/>
</dbReference>
<evidence type="ECO:0000313" key="2">
    <source>
        <dbReference type="EMBL" id="PTR16831.1"/>
    </source>
</evidence>
<evidence type="ECO:0000259" key="1">
    <source>
        <dbReference type="PROSITE" id="PS51819"/>
    </source>
</evidence>
<dbReference type="PANTHER" id="PTHR35006">
    <property type="entry name" value="GLYOXALASE FAMILY PROTEIN (AFU_ORTHOLOGUE AFUA_5G14830)"/>
    <property type="match status" value="1"/>
</dbReference>
<dbReference type="Pfam" id="PF00903">
    <property type="entry name" value="Glyoxalase"/>
    <property type="match status" value="1"/>
</dbReference>
<dbReference type="InterPro" id="IPR004360">
    <property type="entry name" value="Glyas_Fos-R_dOase_dom"/>
</dbReference>
<keyword evidence="2" id="KW-0456">Lyase</keyword>
<evidence type="ECO:0000313" key="3">
    <source>
        <dbReference type="Proteomes" id="UP000244060"/>
    </source>
</evidence>
<dbReference type="AlphaFoldDB" id="A0A2T5K327"/>
<dbReference type="PROSITE" id="PS51819">
    <property type="entry name" value="VOC"/>
    <property type="match status" value="1"/>
</dbReference>
<dbReference type="InterPro" id="IPR029068">
    <property type="entry name" value="Glyas_Bleomycin-R_OHBP_Dase"/>
</dbReference>
<dbReference type="PANTHER" id="PTHR35006:SF2">
    <property type="entry name" value="GLYOXALASE FAMILY PROTEIN (AFU_ORTHOLOGUE AFUA_5G14830)"/>
    <property type="match status" value="1"/>
</dbReference>
<accession>A0A2T5K327</accession>
<feature type="domain" description="VOC" evidence="1">
    <location>
        <begin position="1"/>
        <end position="123"/>
    </location>
</feature>
<dbReference type="SUPFAM" id="SSF54593">
    <property type="entry name" value="Glyoxalase/Bleomycin resistance protein/Dihydroxybiphenyl dioxygenase"/>
    <property type="match status" value="1"/>
</dbReference>